<proteinExistence type="predicted"/>
<protein>
    <submittedName>
        <fullName evidence="1">Uncharacterized protein</fullName>
    </submittedName>
</protein>
<evidence type="ECO:0000313" key="1">
    <source>
        <dbReference type="EMBL" id="JAD74276.1"/>
    </source>
</evidence>
<dbReference type="AlphaFoldDB" id="A0A0A9CFA8"/>
<sequence>MPNNISVCHFIVTELERQVNWPEHST</sequence>
<dbReference type="EMBL" id="GBRH01223619">
    <property type="protein sequence ID" value="JAD74276.1"/>
    <property type="molecule type" value="Transcribed_RNA"/>
</dbReference>
<organism evidence="1">
    <name type="scientific">Arundo donax</name>
    <name type="common">Giant reed</name>
    <name type="synonym">Donax arundinaceus</name>
    <dbReference type="NCBI Taxonomy" id="35708"/>
    <lineage>
        <taxon>Eukaryota</taxon>
        <taxon>Viridiplantae</taxon>
        <taxon>Streptophyta</taxon>
        <taxon>Embryophyta</taxon>
        <taxon>Tracheophyta</taxon>
        <taxon>Spermatophyta</taxon>
        <taxon>Magnoliopsida</taxon>
        <taxon>Liliopsida</taxon>
        <taxon>Poales</taxon>
        <taxon>Poaceae</taxon>
        <taxon>PACMAD clade</taxon>
        <taxon>Arundinoideae</taxon>
        <taxon>Arundineae</taxon>
        <taxon>Arundo</taxon>
    </lineage>
</organism>
<name>A0A0A9CFA8_ARUDO</name>
<reference evidence="1" key="2">
    <citation type="journal article" date="2015" name="Data Brief">
        <title>Shoot transcriptome of the giant reed, Arundo donax.</title>
        <authorList>
            <person name="Barrero R.A."/>
            <person name="Guerrero F.D."/>
            <person name="Moolhuijzen P."/>
            <person name="Goolsby J.A."/>
            <person name="Tidwell J."/>
            <person name="Bellgard S.E."/>
            <person name="Bellgard M.I."/>
        </authorList>
    </citation>
    <scope>NUCLEOTIDE SEQUENCE</scope>
    <source>
        <tissue evidence="1">Shoot tissue taken approximately 20 cm above the soil surface</tissue>
    </source>
</reference>
<reference evidence="1" key="1">
    <citation type="submission" date="2014-09" db="EMBL/GenBank/DDBJ databases">
        <authorList>
            <person name="Magalhaes I.L.F."/>
            <person name="Oliveira U."/>
            <person name="Santos F.R."/>
            <person name="Vidigal T.H.D.A."/>
            <person name="Brescovit A.D."/>
            <person name="Santos A.J."/>
        </authorList>
    </citation>
    <scope>NUCLEOTIDE SEQUENCE</scope>
    <source>
        <tissue evidence="1">Shoot tissue taken approximately 20 cm above the soil surface</tissue>
    </source>
</reference>
<accession>A0A0A9CFA8</accession>